<dbReference type="Proteomes" id="UP001371305">
    <property type="component" value="Unassembled WGS sequence"/>
</dbReference>
<accession>A0ABU9B0S9</accession>
<keyword evidence="1" id="KW-0812">Transmembrane</keyword>
<protein>
    <submittedName>
        <fullName evidence="2">Uncharacterized protein</fullName>
    </submittedName>
</protein>
<evidence type="ECO:0000256" key="1">
    <source>
        <dbReference type="SAM" id="Phobius"/>
    </source>
</evidence>
<reference evidence="2 3" key="1">
    <citation type="submission" date="2024-04" db="EMBL/GenBank/DDBJ databases">
        <title>Luteolibacter sp. isolated from soil.</title>
        <authorList>
            <person name="An J."/>
        </authorList>
    </citation>
    <scope>NUCLEOTIDE SEQUENCE [LARGE SCALE GENOMIC DNA]</scope>
    <source>
        <strain evidence="2 3">Y139</strain>
    </source>
</reference>
<evidence type="ECO:0000313" key="2">
    <source>
        <dbReference type="EMBL" id="MEK7952819.1"/>
    </source>
</evidence>
<organism evidence="2 3">
    <name type="scientific">Luteolibacter soli</name>
    <dbReference type="NCBI Taxonomy" id="3135280"/>
    <lineage>
        <taxon>Bacteria</taxon>
        <taxon>Pseudomonadati</taxon>
        <taxon>Verrucomicrobiota</taxon>
        <taxon>Verrucomicrobiia</taxon>
        <taxon>Verrucomicrobiales</taxon>
        <taxon>Verrucomicrobiaceae</taxon>
        <taxon>Luteolibacter</taxon>
    </lineage>
</organism>
<evidence type="ECO:0000313" key="3">
    <source>
        <dbReference type="Proteomes" id="UP001371305"/>
    </source>
</evidence>
<dbReference type="EMBL" id="JBBUKT010000008">
    <property type="protein sequence ID" value="MEK7952819.1"/>
    <property type="molecule type" value="Genomic_DNA"/>
</dbReference>
<name>A0ABU9B0S9_9BACT</name>
<feature type="transmembrane region" description="Helical" evidence="1">
    <location>
        <begin position="20"/>
        <end position="43"/>
    </location>
</feature>
<comment type="caution">
    <text evidence="2">The sequence shown here is derived from an EMBL/GenBank/DDBJ whole genome shotgun (WGS) entry which is preliminary data.</text>
</comment>
<keyword evidence="1" id="KW-1133">Transmembrane helix</keyword>
<dbReference type="RefSeq" id="WP_341406576.1">
    <property type="nucleotide sequence ID" value="NZ_JBBUKT010000008.1"/>
</dbReference>
<keyword evidence="3" id="KW-1185">Reference proteome</keyword>
<proteinExistence type="predicted"/>
<feature type="transmembrane region" description="Helical" evidence="1">
    <location>
        <begin position="84"/>
        <end position="109"/>
    </location>
</feature>
<keyword evidence="1" id="KW-0472">Membrane</keyword>
<gene>
    <name evidence="2" type="ORF">WKV53_20060</name>
</gene>
<sequence>MDLDPQKDRSSASANGRLNFCLNFFRLGALLNPFIYFCALMRANPKSDWLGVVALAALVLQLVFPFGLLLIIMGPRAKSSDVIYDFFIVLVGWAIVAVMVYFLIVYTAAHAGC</sequence>
<feature type="transmembrane region" description="Helical" evidence="1">
    <location>
        <begin position="49"/>
        <end position="72"/>
    </location>
</feature>